<reference evidence="2 3" key="1">
    <citation type="submission" date="2017-04" db="EMBL/GenBank/DDBJ databases">
        <title>Draft genome sequence of Tuber borchii Vittad., a whitish edible truffle.</title>
        <authorList>
            <consortium name="DOE Joint Genome Institute"/>
            <person name="Murat C."/>
            <person name="Kuo A."/>
            <person name="Barry K.W."/>
            <person name="Clum A."/>
            <person name="Dockter R.B."/>
            <person name="Fauchery L."/>
            <person name="Iotti M."/>
            <person name="Kohler A."/>
            <person name="Labutti K."/>
            <person name="Lindquist E.A."/>
            <person name="Lipzen A."/>
            <person name="Ohm R.A."/>
            <person name="Wang M."/>
            <person name="Grigoriev I.V."/>
            <person name="Zambonelli A."/>
            <person name="Martin F.M."/>
        </authorList>
    </citation>
    <scope>NUCLEOTIDE SEQUENCE [LARGE SCALE GENOMIC DNA]</scope>
    <source>
        <strain evidence="2 3">Tbo3840</strain>
    </source>
</reference>
<keyword evidence="3" id="KW-1185">Reference proteome</keyword>
<name>A0A2T6ZVF9_TUBBO</name>
<gene>
    <name evidence="2" type="ORF">B9Z19DRAFT_1192558</name>
</gene>
<evidence type="ECO:0008006" key="4">
    <source>
        <dbReference type="Google" id="ProtNLM"/>
    </source>
</evidence>
<comment type="caution">
    <text evidence="2">The sequence shown here is derived from an EMBL/GenBank/DDBJ whole genome shotgun (WGS) entry which is preliminary data.</text>
</comment>
<evidence type="ECO:0000313" key="2">
    <source>
        <dbReference type="EMBL" id="PUU79487.1"/>
    </source>
</evidence>
<organism evidence="2 3">
    <name type="scientific">Tuber borchii</name>
    <name type="common">White truffle</name>
    <dbReference type="NCBI Taxonomy" id="42251"/>
    <lineage>
        <taxon>Eukaryota</taxon>
        <taxon>Fungi</taxon>
        <taxon>Dikarya</taxon>
        <taxon>Ascomycota</taxon>
        <taxon>Pezizomycotina</taxon>
        <taxon>Pezizomycetes</taxon>
        <taxon>Pezizales</taxon>
        <taxon>Tuberaceae</taxon>
        <taxon>Tuber</taxon>
    </lineage>
</organism>
<dbReference type="AlphaFoldDB" id="A0A2T6ZVF9"/>
<dbReference type="EMBL" id="NESQ01000090">
    <property type="protein sequence ID" value="PUU79487.1"/>
    <property type="molecule type" value="Genomic_DNA"/>
</dbReference>
<sequence>MGLTKDLGFTLLLIVTSALLTSSTPIPNSPAELSSSDLAELAIINQKSFSITLPLYKLSEDGAAELLGETAATGRLLCETSAGSPYIWDTYMASSQLNRVGWCQQLNPGGSRCTLHSRFKTAALSLCGTWLLAVRCQELALVGNLITDHCRFGARAGGQYYFDENPGLLKGVVHWNDV</sequence>
<protein>
    <recommendedName>
        <fullName evidence="4">Cyanovirin-N domain-containing protein</fullName>
    </recommendedName>
</protein>
<feature type="chain" id="PRO_5015452115" description="Cyanovirin-N domain-containing protein" evidence="1">
    <location>
        <begin position="24"/>
        <end position="178"/>
    </location>
</feature>
<dbReference type="Proteomes" id="UP000244722">
    <property type="component" value="Unassembled WGS sequence"/>
</dbReference>
<evidence type="ECO:0000313" key="3">
    <source>
        <dbReference type="Proteomes" id="UP000244722"/>
    </source>
</evidence>
<accession>A0A2T6ZVF9</accession>
<evidence type="ECO:0000256" key="1">
    <source>
        <dbReference type="SAM" id="SignalP"/>
    </source>
</evidence>
<feature type="signal peptide" evidence="1">
    <location>
        <begin position="1"/>
        <end position="23"/>
    </location>
</feature>
<keyword evidence="1" id="KW-0732">Signal</keyword>
<proteinExistence type="predicted"/>
<dbReference type="OrthoDB" id="5396354at2759"/>